<dbReference type="Proteomes" id="UP000542742">
    <property type="component" value="Unassembled WGS sequence"/>
</dbReference>
<feature type="region of interest" description="Disordered" evidence="1">
    <location>
        <begin position="66"/>
        <end position="86"/>
    </location>
</feature>
<organism evidence="2 3">
    <name type="scientific">Paractinoplanes abujensis</name>
    <dbReference type="NCBI Taxonomy" id="882441"/>
    <lineage>
        <taxon>Bacteria</taxon>
        <taxon>Bacillati</taxon>
        <taxon>Actinomycetota</taxon>
        <taxon>Actinomycetes</taxon>
        <taxon>Micromonosporales</taxon>
        <taxon>Micromonosporaceae</taxon>
        <taxon>Paractinoplanes</taxon>
    </lineage>
</organism>
<dbReference type="EMBL" id="JACHMF010000001">
    <property type="protein sequence ID" value="MBB4696236.1"/>
    <property type="molecule type" value="Genomic_DNA"/>
</dbReference>
<name>A0A7W7G6Q9_9ACTN</name>
<sequence length="86" mass="9538">MHEEVEDPSGLSRALERARALHTDVARARDRAHQRSLTAGKMSERAATARRDAELADERARALRADQVHRTGFTSSLTAQDVLQTS</sequence>
<feature type="region of interest" description="Disordered" evidence="1">
    <location>
        <begin position="1"/>
        <end position="53"/>
    </location>
</feature>
<reference evidence="2 3" key="1">
    <citation type="submission" date="2020-08" db="EMBL/GenBank/DDBJ databases">
        <title>Sequencing the genomes of 1000 actinobacteria strains.</title>
        <authorList>
            <person name="Klenk H.-P."/>
        </authorList>
    </citation>
    <scope>NUCLEOTIDE SEQUENCE [LARGE SCALE GENOMIC DNA]</scope>
    <source>
        <strain evidence="2 3">DSM 45518</strain>
    </source>
</reference>
<evidence type="ECO:0000313" key="2">
    <source>
        <dbReference type="EMBL" id="MBB4696236.1"/>
    </source>
</evidence>
<feature type="compositionally biased region" description="Basic and acidic residues" evidence="1">
    <location>
        <begin position="14"/>
        <end position="33"/>
    </location>
</feature>
<proteinExistence type="predicted"/>
<feature type="compositionally biased region" description="Basic and acidic residues" evidence="1">
    <location>
        <begin position="42"/>
        <end position="53"/>
    </location>
</feature>
<dbReference type="AlphaFoldDB" id="A0A7W7G6Q9"/>
<protein>
    <submittedName>
        <fullName evidence="2">Uncharacterized protein</fullName>
    </submittedName>
</protein>
<dbReference type="RefSeq" id="WP_184954473.1">
    <property type="nucleotide sequence ID" value="NZ_BOMC01000059.1"/>
</dbReference>
<gene>
    <name evidence="2" type="ORF">BKA14_006384</name>
</gene>
<evidence type="ECO:0000256" key="1">
    <source>
        <dbReference type="SAM" id="MobiDB-lite"/>
    </source>
</evidence>
<evidence type="ECO:0000313" key="3">
    <source>
        <dbReference type="Proteomes" id="UP000542742"/>
    </source>
</evidence>
<accession>A0A7W7G6Q9</accession>
<comment type="caution">
    <text evidence="2">The sequence shown here is derived from an EMBL/GenBank/DDBJ whole genome shotgun (WGS) entry which is preliminary data.</text>
</comment>
<keyword evidence="3" id="KW-1185">Reference proteome</keyword>
<feature type="compositionally biased region" description="Polar residues" evidence="1">
    <location>
        <begin position="72"/>
        <end position="86"/>
    </location>
</feature>